<protein>
    <recommendedName>
        <fullName evidence="11">PQ loop repeat protein</fullName>
    </recommendedName>
</protein>
<comment type="catalytic activity">
    <reaction evidence="6">
        <text>L-histidine(out) + L-arginine(in) = L-histidine(in) + L-arginine(out)</text>
        <dbReference type="Rhea" id="RHEA:71063"/>
        <dbReference type="ChEBI" id="CHEBI:32682"/>
        <dbReference type="ChEBI" id="CHEBI:57595"/>
    </reaction>
</comment>
<evidence type="ECO:0008006" key="11">
    <source>
        <dbReference type="Google" id="ProtNLM"/>
    </source>
</evidence>
<evidence type="ECO:0000256" key="6">
    <source>
        <dbReference type="ARBA" id="ARBA00050768"/>
    </source>
</evidence>
<name>A0A0D2FXP7_9EURO</name>
<dbReference type="PANTHER" id="PTHR16201">
    <property type="entry name" value="SEVEN TRANSMEMBRANE PROTEIN 1-RELATED"/>
    <property type="match status" value="1"/>
</dbReference>
<comment type="subcellular location">
    <subcellularLocation>
        <location evidence="1">Membrane</location>
        <topology evidence="1">Multi-pass membrane protein</topology>
    </subcellularLocation>
</comment>
<dbReference type="HOGENOM" id="CLU_019699_3_2_1"/>
<dbReference type="Pfam" id="PF04193">
    <property type="entry name" value="PQ-loop"/>
    <property type="match status" value="2"/>
</dbReference>
<evidence type="ECO:0000256" key="8">
    <source>
        <dbReference type="SAM" id="Phobius"/>
    </source>
</evidence>
<accession>A0A0D2FXP7</accession>
<feature type="transmembrane region" description="Helical" evidence="8">
    <location>
        <begin position="294"/>
        <end position="314"/>
    </location>
</feature>
<sequence length="445" mass="49340">MALAYMPSREPVLPDHCTPTTEYLSNLSSQLGICIPTPLAALSTLLGTLSIVSWLFAQMPQIFKNYQIKSTAGLSIFFLGEWLLGDLTNLLGAVFTKQAGWQIIIASYYVFVDLCLVIQYFWYSRVVKWIYEESLHSSGSSDIDDADSAIINGLSPINTEFGDDGPLLRDSDDHSPKGSAPTNINAPHFSSVNYGEKKGTGIHDIAYGDKMASSWMPSPSPRTLLYAATMSSLASNAAAAPVPFPSDHYVHGIHLLRVDTPLEIVGTILSWCSTLLYLGSRLPQLYKNWQRQSTAGLSPLLFFAAFCGNFFYSASMITNPNAWSDYGPYGHHGWVDADGNQRWAWVARAAPFFLGAAGVLFMDAMMGVQFVMYGEKEERLVKVRDSHGYSHWERVSGWMRGWIPSIAGKDRVVDLAQSQRLLSESGHLSMSRRRSHHHVDYGTVE</sequence>
<dbReference type="EMBL" id="KN846961">
    <property type="protein sequence ID" value="KIW64694.1"/>
    <property type="molecule type" value="Genomic_DNA"/>
</dbReference>
<dbReference type="Gene3D" id="1.20.1280.290">
    <property type="match status" value="2"/>
</dbReference>
<dbReference type="InterPro" id="IPR051415">
    <property type="entry name" value="LAAT-1"/>
</dbReference>
<dbReference type="AlphaFoldDB" id="A0A0D2FXP7"/>
<feature type="transmembrane region" description="Helical" evidence="8">
    <location>
        <begin position="76"/>
        <end position="95"/>
    </location>
</feature>
<evidence type="ECO:0000313" key="9">
    <source>
        <dbReference type="EMBL" id="KIW64694.1"/>
    </source>
</evidence>
<evidence type="ECO:0000256" key="2">
    <source>
        <dbReference type="ARBA" id="ARBA00022692"/>
    </source>
</evidence>
<gene>
    <name evidence="9" type="ORF">PV04_09612</name>
</gene>
<keyword evidence="2 8" id="KW-0812">Transmembrane</keyword>
<evidence type="ECO:0000256" key="7">
    <source>
        <dbReference type="SAM" id="MobiDB-lite"/>
    </source>
</evidence>
<dbReference type="PANTHER" id="PTHR16201:SF34">
    <property type="entry name" value="LYSOSOMAL AMINO ACID TRANSPORTER 1"/>
    <property type="match status" value="1"/>
</dbReference>
<dbReference type="FunFam" id="1.20.1280.290:FF:000009">
    <property type="entry name" value="PQ loop repeat family protein"/>
    <property type="match status" value="1"/>
</dbReference>
<dbReference type="InterPro" id="IPR006603">
    <property type="entry name" value="PQ-loop_rpt"/>
</dbReference>
<keyword evidence="10" id="KW-1185">Reference proteome</keyword>
<keyword evidence="3 8" id="KW-1133">Transmembrane helix</keyword>
<dbReference type="GO" id="GO:0015174">
    <property type="term" value="F:basic amino acid transmembrane transporter activity"/>
    <property type="evidence" value="ECO:0007669"/>
    <property type="project" value="TreeGrafter"/>
</dbReference>
<dbReference type="GO" id="GO:0000329">
    <property type="term" value="C:fungal-type vacuole membrane"/>
    <property type="evidence" value="ECO:0007669"/>
    <property type="project" value="TreeGrafter"/>
</dbReference>
<keyword evidence="4 8" id="KW-0472">Membrane</keyword>
<comment type="similarity">
    <text evidence="5">Belongs to the laat-1 family.</text>
</comment>
<evidence type="ECO:0000313" key="10">
    <source>
        <dbReference type="Proteomes" id="UP000054266"/>
    </source>
</evidence>
<feature type="region of interest" description="Disordered" evidence="7">
    <location>
        <begin position="426"/>
        <end position="445"/>
    </location>
</feature>
<evidence type="ECO:0000256" key="4">
    <source>
        <dbReference type="ARBA" id="ARBA00023136"/>
    </source>
</evidence>
<evidence type="ECO:0000256" key="5">
    <source>
        <dbReference type="ARBA" id="ARBA00038039"/>
    </source>
</evidence>
<organism evidence="9 10">
    <name type="scientific">Phialophora macrospora</name>
    <dbReference type="NCBI Taxonomy" id="1851006"/>
    <lineage>
        <taxon>Eukaryota</taxon>
        <taxon>Fungi</taxon>
        <taxon>Dikarya</taxon>
        <taxon>Ascomycota</taxon>
        <taxon>Pezizomycotina</taxon>
        <taxon>Eurotiomycetes</taxon>
        <taxon>Chaetothyriomycetidae</taxon>
        <taxon>Chaetothyriales</taxon>
        <taxon>Herpotrichiellaceae</taxon>
        <taxon>Phialophora</taxon>
    </lineage>
</organism>
<feature type="transmembrane region" description="Helical" evidence="8">
    <location>
        <begin position="101"/>
        <end position="123"/>
    </location>
</feature>
<dbReference type="STRING" id="5601.A0A0D2FXP7"/>
<dbReference type="SMART" id="SM00679">
    <property type="entry name" value="CTNS"/>
    <property type="match status" value="2"/>
</dbReference>
<evidence type="ECO:0000256" key="3">
    <source>
        <dbReference type="ARBA" id="ARBA00022989"/>
    </source>
</evidence>
<dbReference type="Proteomes" id="UP000054266">
    <property type="component" value="Unassembled WGS sequence"/>
</dbReference>
<feature type="transmembrane region" description="Helical" evidence="8">
    <location>
        <begin position="352"/>
        <end position="374"/>
    </location>
</feature>
<feature type="transmembrane region" description="Helical" evidence="8">
    <location>
        <begin position="35"/>
        <end position="56"/>
    </location>
</feature>
<reference evidence="9 10" key="1">
    <citation type="submission" date="2015-01" db="EMBL/GenBank/DDBJ databases">
        <title>The Genome Sequence of Capronia semiimmersa CBS27337.</title>
        <authorList>
            <consortium name="The Broad Institute Genomics Platform"/>
            <person name="Cuomo C."/>
            <person name="de Hoog S."/>
            <person name="Gorbushina A."/>
            <person name="Stielow B."/>
            <person name="Teixiera M."/>
            <person name="Abouelleil A."/>
            <person name="Chapman S.B."/>
            <person name="Priest M."/>
            <person name="Young S.K."/>
            <person name="Wortman J."/>
            <person name="Nusbaum C."/>
            <person name="Birren B."/>
        </authorList>
    </citation>
    <scope>NUCLEOTIDE SEQUENCE [LARGE SCALE GENOMIC DNA]</scope>
    <source>
        <strain evidence="9 10">CBS 27337</strain>
    </source>
</reference>
<dbReference type="GO" id="GO:0034488">
    <property type="term" value="P:basic amino acid transmembrane export from vacuole"/>
    <property type="evidence" value="ECO:0007669"/>
    <property type="project" value="TreeGrafter"/>
</dbReference>
<proteinExistence type="inferred from homology"/>
<evidence type="ECO:0000256" key="1">
    <source>
        <dbReference type="ARBA" id="ARBA00004141"/>
    </source>
</evidence>